<proteinExistence type="predicted"/>
<dbReference type="STRING" id="318479.A0A0N4UPB7"/>
<dbReference type="Proteomes" id="UP000038040">
    <property type="component" value="Unplaced"/>
</dbReference>
<organism evidence="3 5">
    <name type="scientific">Dracunculus medinensis</name>
    <name type="common">Guinea worm</name>
    <dbReference type="NCBI Taxonomy" id="318479"/>
    <lineage>
        <taxon>Eukaryota</taxon>
        <taxon>Metazoa</taxon>
        <taxon>Ecdysozoa</taxon>
        <taxon>Nematoda</taxon>
        <taxon>Chromadorea</taxon>
        <taxon>Rhabditida</taxon>
        <taxon>Spirurina</taxon>
        <taxon>Dracunculoidea</taxon>
        <taxon>Dracunculidae</taxon>
        <taxon>Dracunculus</taxon>
    </lineage>
</organism>
<evidence type="ECO:0000313" key="2">
    <source>
        <dbReference type="EMBL" id="VDN53416.1"/>
    </source>
</evidence>
<dbReference type="SUPFAM" id="SSF143437">
    <property type="entry name" value="THUMP domain-like"/>
    <property type="match status" value="1"/>
</dbReference>
<accession>A0A0N4UPB7</accession>
<evidence type="ECO:0000313" key="4">
    <source>
        <dbReference type="Proteomes" id="UP000274756"/>
    </source>
</evidence>
<reference evidence="5" key="1">
    <citation type="submission" date="2017-02" db="UniProtKB">
        <authorList>
            <consortium name="WormBaseParasite"/>
        </authorList>
    </citation>
    <scope>IDENTIFICATION</scope>
</reference>
<dbReference type="GO" id="GO:0006400">
    <property type="term" value="P:tRNA modification"/>
    <property type="evidence" value="ECO:0007669"/>
    <property type="project" value="InterPro"/>
</dbReference>
<evidence type="ECO:0000313" key="3">
    <source>
        <dbReference type="Proteomes" id="UP000038040"/>
    </source>
</evidence>
<dbReference type="WBParaSite" id="DME_0000979301-mRNA-1">
    <property type="protein sequence ID" value="DME_0000979301-mRNA-1"/>
    <property type="gene ID" value="DME_0000979301"/>
</dbReference>
<gene>
    <name evidence="2" type="ORF">DME_LOCUS3389</name>
</gene>
<dbReference type="PANTHER" id="PTHR13452">
    <property type="entry name" value="THUMP DOMAIN CONTAINING PROTEIN 1-RELATED"/>
    <property type="match status" value="1"/>
</dbReference>
<protein>
    <submittedName>
        <fullName evidence="5">THUMP domain-containing protein</fullName>
    </submittedName>
</protein>
<name>A0A0N4UPB7_DRAME</name>
<dbReference type="PANTHER" id="PTHR13452:SF10">
    <property type="entry name" value="THUMP DOMAIN-CONTAINING PROTEIN 1"/>
    <property type="match status" value="1"/>
</dbReference>
<dbReference type="GO" id="GO:0003723">
    <property type="term" value="F:RNA binding"/>
    <property type="evidence" value="ECO:0007669"/>
    <property type="project" value="InterPro"/>
</dbReference>
<sequence>MVDRKRKRQYLCNKSKWKKIKSGISGLLFTCEGKEKQAVREVYNILHEIIEKRFIYNAEFTNNIDQSKNYEEKMCSARCVMKWDQDSEEEIADSVKRFCDQARDVKTCCSEKKDIWQLHSGVRNCLFFALNERYSKVVYEIADYLIEMTRQNPCCRFIRKVYPIEITCNVDLKDIDQQISYLIARYFAPNMDNTWPSHSIEFKASNNNIINRSIAIGMTVDALKLIAPASRTDFNNPDISILFRVINKTVMLSCIRNFMQKRKMSLSFKNN</sequence>
<dbReference type="OrthoDB" id="367221at2759"/>
<dbReference type="Gene3D" id="3.30.2300.10">
    <property type="entry name" value="THUMP superfamily"/>
    <property type="match status" value="1"/>
</dbReference>
<feature type="domain" description="THUMP" evidence="1">
    <location>
        <begin position="171"/>
        <end position="254"/>
    </location>
</feature>
<evidence type="ECO:0000259" key="1">
    <source>
        <dbReference type="Pfam" id="PF02926"/>
    </source>
</evidence>
<dbReference type="Proteomes" id="UP000274756">
    <property type="component" value="Unassembled WGS sequence"/>
</dbReference>
<dbReference type="EMBL" id="UYYG01000129">
    <property type="protein sequence ID" value="VDN53416.1"/>
    <property type="molecule type" value="Genomic_DNA"/>
</dbReference>
<dbReference type="AlphaFoldDB" id="A0A0N4UPB7"/>
<dbReference type="InterPro" id="IPR040183">
    <property type="entry name" value="THUMPD1-like"/>
</dbReference>
<dbReference type="Pfam" id="PF02926">
    <property type="entry name" value="THUMP"/>
    <property type="match status" value="1"/>
</dbReference>
<dbReference type="InterPro" id="IPR004114">
    <property type="entry name" value="THUMP_dom"/>
</dbReference>
<keyword evidence="4" id="KW-1185">Reference proteome</keyword>
<reference evidence="2 4" key="2">
    <citation type="submission" date="2018-11" db="EMBL/GenBank/DDBJ databases">
        <authorList>
            <consortium name="Pathogen Informatics"/>
        </authorList>
    </citation>
    <scope>NUCLEOTIDE SEQUENCE [LARGE SCALE GENOMIC DNA]</scope>
</reference>
<evidence type="ECO:0000313" key="5">
    <source>
        <dbReference type="WBParaSite" id="DME_0000979301-mRNA-1"/>
    </source>
</evidence>
<dbReference type="CDD" id="cd11717">
    <property type="entry name" value="THUMP_THUMPD1_like"/>
    <property type="match status" value="1"/>
</dbReference>